<dbReference type="Pfam" id="PF09723">
    <property type="entry name" value="Zn_ribbon_8"/>
    <property type="match status" value="1"/>
</dbReference>
<comment type="caution">
    <text evidence="2">The sequence shown here is derived from an EMBL/GenBank/DDBJ whole genome shotgun (WGS) entry which is preliminary data.</text>
</comment>
<dbReference type="InterPro" id="IPR013429">
    <property type="entry name" value="Regulatory_FmdB_Zinc_ribbon"/>
</dbReference>
<evidence type="ECO:0000259" key="1">
    <source>
        <dbReference type="SMART" id="SM00834"/>
    </source>
</evidence>
<reference evidence="3" key="1">
    <citation type="journal article" date="2019" name="Int. J. Syst. Evol. Microbiol.">
        <title>The Global Catalogue of Microorganisms (GCM) 10K type strain sequencing project: providing services to taxonomists for standard genome sequencing and annotation.</title>
        <authorList>
            <consortium name="The Broad Institute Genomics Platform"/>
            <consortium name="The Broad Institute Genome Sequencing Center for Infectious Disease"/>
            <person name="Wu L."/>
            <person name="Ma J."/>
        </authorList>
    </citation>
    <scope>NUCLEOTIDE SEQUENCE [LARGE SCALE GENOMIC DNA]</scope>
    <source>
        <strain evidence="3">KCTC 52438</strain>
    </source>
</reference>
<proteinExistence type="predicted"/>
<evidence type="ECO:0000313" key="2">
    <source>
        <dbReference type="EMBL" id="MFC3151295.1"/>
    </source>
</evidence>
<feature type="domain" description="Putative regulatory protein FmdB zinc ribbon" evidence="1">
    <location>
        <begin position="1"/>
        <end position="41"/>
    </location>
</feature>
<gene>
    <name evidence="2" type="ORF">ACFOEK_09685</name>
</gene>
<dbReference type="RefSeq" id="WP_386719793.1">
    <property type="nucleotide sequence ID" value="NZ_JBHRSZ010000004.1"/>
</dbReference>
<dbReference type="Proteomes" id="UP001595476">
    <property type="component" value="Unassembled WGS sequence"/>
</dbReference>
<name>A0ABV7HGP2_9GAMM</name>
<dbReference type="EMBL" id="JBHRSZ010000004">
    <property type="protein sequence ID" value="MFC3151295.1"/>
    <property type="molecule type" value="Genomic_DNA"/>
</dbReference>
<dbReference type="NCBIfam" id="TIGR02605">
    <property type="entry name" value="CxxC_CxxC_SSSS"/>
    <property type="match status" value="1"/>
</dbReference>
<organism evidence="2 3">
    <name type="scientific">Litoribrevibacter euphylliae</name>
    <dbReference type="NCBI Taxonomy" id="1834034"/>
    <lineage>
        <taxon>Bacteria</taxon>
        <taxon>Pseudomonadati</taxon>
        <taxon>Pseudomonadota</taxon>
        <taxon>Gammaproteobacteria</taxon>
        <taxon>Oceanospirillales</taxon>
        <taxon>Oceanospirillaceae</taxon>
        <taxon>Litoribrevibacter</taxon>
    </lineage>
</organism>
<dbReference type="SMART" id="SM00834">
    <property type="entry name" value="CxxC_CXXC_SSSS"/>
    <property type="match status" value="1"/>
</dbReference>
<accession>A0ABV7HGP2</accession>
<keyword evidence="3" id="KW-1185">Reference proteome</keyword>
<evidence type="ECO:0000313" key="3">
    <source>
        <dbReference type="Proteomes" id="UP001595476"/>
    </source>
</evidence>
<protein>
    <submittedName>
        <fullName evidence="2">FmdB family zinc ribbon protein</fullName>
    </submittedName>
</protein>
<sequence>MPVYDYKCAEHGLFHELATMEDASKPCACPQCGKASARVVMIPPSVLAMAPAKKTSMERNEEAKHQPIISTVDSRAEAADRAAFAAKKQHHHGKGCGCSHEHAPENSALKQQVVYLPDGSKVFPSQRPWMISH</sequence>